<dbReference type="CDD" id="cd00167">
    <property type="entry name" value="SANT"/>
    <property type="match status" value="2"/>
</dbReference>
<evidence type="ECO:0000313" key="8">
    <source>
        <dbReference type="Proteomes" id="UP000799640"/>
    </source>
</evidence>
<name>A0A6G1I1Q2_9PEZI</name>
<dbReference type="GO" id="GO:1901002">
    <property type="term" value="P:positive regulation of response to salt stress"/>
    <property type="evidence" value="ECO:0007669"/>
    <property type="project" value="UniProtKB-ARBA"/>
</dbReference>
<evidence type="ECO:0000313" key="7">
    <source>
        <dbReference type="EMBL" id="KAF2401999.1"/>
    </source>
</evidence>
<proteinExistence type="predicted"/>
<gene>
    <name evidence="7" type="ORF">EJ06DRAFT_474997</name>
</gene>
<keyword evidence="4" id="KW-0539">Nucleus</keyword>
<dbReference type="GO" id="GO:0032875">
    <property type="term" value="P:regulation of DNA endoreduplication"/>
    <property type="evidence" value="ECO:0007669"/>
    <property type="project" value="UniProtKB-ARBA"/>
</dbReference>
<dbReference type="Proteomes" id="UP000799640">
    <property type="component" value="Unassembled WGS sequence"/>
</dbReference>
<dbReference type="GO" id="GO:0050891">
    <property type="term" value="P:multicellular organismal-level water homeostasis"/>
    <property type="evidence" value="ECO:0007669"/>
    <property type="project" value="UniProtKB-ARBA"/>
</dbReference>
<dbReference type="Pfam" id="PF13921">
    <property type="entry name" value="Myb_DNA-bind_6"/>
    <property type="match status" value="1"/>
</dbReference>
<dbReference type="OrthoDB" id="2143914at2759"/>
<evidence type="ECO:0000259" key="6">
    <source>
        <dbReference type="PROSITE" id="PS51294"/>
    </source>
</evidence>
<dbReference type="PANTHER" id="PTHR45614:SF25">
    <property type="entry name" value="MYB PROTEIN"/>
    <property type="match status" value="1"/>
</dbReference>
<comment type="subcellular location">
    <subcellularLocation>
        <location evidence="1">Nucleus</location>
    </subcellularLocation>
</comment>
<sequence length="105" mass="12482">MSNYRRGPWNPHEDEQLLYLVNHQGASNWVRISGYIKTRSPKQCRERYHQNLKPNLNHQPITDEEGRQIEHLVNTLGKRWAEIARRLPGRSDNAVKNWWNGGQNR</sequence>
<evidence type="ECO:0000256" key="1">
    <source>
        <dbReference type="ARBA" id="ARBA00004123"/>
    </source>
</evidence>
<dbReference type="FunFam" id="1.10.10.60:FF:000355">
    <property type="entry name" value="Transcription factor MYB124"/>
    <property type="match status" value="1"/>
</dbReference>
<dbReference type="SUPFAM" id="SSF46689">
    <property type="entry name" value="Homeodomain-like"/>
    <property type="match status" value="1"/>
</dbReference>
<dbReference type="GO" id="GO:0005634">
    <property type="term" value="C:nucleus"/>
    <property type="evidence" value="ECO:0007669"/>
    <property type="project" value="UniProtKB-SubCell"/>
</dbReference>
<evidence type="ECO:0000256" key="4">
    <source>
        <dbReference type="ARBA" id="ARBA00023242"/>
    </source>
</evidence>
<protein>
    <recommendedName>
        <fullName evidence="9">Homeodomain-like protein</fullName>
    </recommendedName>
</protein>
<feature type="domain" description="HTH myb-type" evidence="6">
    <location>
        <begin position="1"/>
        <end position="56"/>
    </location>
</feature>
<feature type="domain" description="HTH myb-type" evidence="6">
    <location>
        <begin position="57"/>
        <end position="105"/>
    </location>
</feature>
<feature type="domain" description="Myb-like" evidence="5">
    <location>
        <begin position="1"/>
        <end position="52"/>
    </location>
</feature>
<dbReference type="GO" id="GO:0000978">
    <property type="term" value="F:RNA polymerase II cis-regulatory region sequence-specific DNA binding"/>
    <property type="evidence" value="ECO:0007669"/>
    <property type="project" value="TreeGrafter"/>
</dbReference>
<dbReference type="PROSITE" id="PS50090">
    <property type="entry name" value="MYB_LIKE"/>
    <property type="match status" value="2"/>
</dbReference>
<feature type="domain" description="Myb-like" evidence="5">
    <location>
        <begin position="53"/>
        <end position="100"/>
    </location>
</feature>
<dbReference type="InterPro" id="IPR001005">
    <property type="entry name" value="SANT/Myb"/>
</dbReference>
<dbReference type="GO" id="GO:2000037">
    <property type="term" value="P:regulation of stomatal complex patterning"/>
    <property type="evidence" value="ECO:0007669"/>
    <property type="project" value="UniProtKB-ARBA"/>
</dbReference>
<evidence type="ECO:0008006" key="9">
    <source>
        <dbReference type="Google" id="ProtNLM"/>
    </source>
</evidence>
<dbReference type="GO" id="GO:0000981">
    <property type="term" value="F:DNA-binding transcription factor activity, RNA polymerase II-specific"/>
    <property type="evidence" value="ECO:0007669"/>
    <property type="project" value="TreeGrafter"/>
</dbReference>
<dbReference type="GO" id="GO:1902584">
    <property type="term" value="P:positive regulation of response to water deprivation"/>
    <property type="evidence" value="ECO:0007669"/>
    <property type="project" value="UniProtKB-ARBA"/>
</dbReference>
<keyword evidence="3" id="KW-0238">DNA-binding</keyword>
<dbReference type="InterPro" id="IPR017930">
    <property type="entry name" value="Myb_dom"/>
</dbReference>
<dbReference type="AlphaFoldDB" id="A0A6G1I1Q2"/>
<dbReference type="GO" id="GO:0033993">
    <property type="term" value="P:response to lipid"/>
    <property type="evidence" value="ECO:0007669"/>
    <property type="project" value="UniProtKB-ARBA"/>
</dbReference>
<dbReference type="GO" id="GO:0045944">
    <property type="term" value="P:positive regulation of transcription by RNA polymerase II"/>
    <property type="evidence" value="ECO:0007669"/>
    <property type="project" value="TreeGrafter"/>
</dbReference>
<dbReference type="PANTHER" id="PTHR45614">
    <property type="entry name" value="MYB PROTEIN-RELATED"/>
    <property type="match status" value="1"/>
</dbReference>
<dbReference type="EMBL" id="ML996692">
    <property type="protein sequence ID" value="KAF2401999.1"/>
    <property type="molecule type" value="Genomic_DNA"/>
</dbReference>
<evidence type="ECO:0000259" key="5">
    <source>
        <dbReference type="PROSITE" id="PS50090"/>
    </source>
</evidence>
<accession>A0A6G1I1Q2</accession>
<reference evidence="7" key="1">
    <citation type="journal article" date="2020" name="Stud. Mycol.">
        <title>101 Dothideomycetes genomes: a test case for predicting lifestyles and emergence of pathogens.</title>
        <authorList>
            <person name="Haridas S."/>
            <person name="Albert R."/>
            <person name="Binder M."/>
            <person name="Bloem J."/>
            <person name="Labutti K."/>
            <person name="Salamov A."/>
            <person name="Andreopoulos B."/>
            <person name="Baker S."/>
            <person name="Barry K."/>
            <person name="Bills G."/>
            <person name="Bluhm B."/>
            <person name="Cannon C."/>
            <person name="Castanera R."/>
            <person name="Culley D."/>
            <person name="Daum C."/>
            <person name="Ezra D."/>
            <person name="Gonzalez J."/>
            <person name="Henrissat B."/>
            <person name="Kuo A."/>
            <person name="Liang C."/>
            <person name="Lipzen A."/>
            <person name="Lutzoni F."/>
            <person name="Magnuson J."/>
            <person name="Mondo S."/>
            <person name="Nolan M."/>
            <person name="Ohm R."/>
            <person name="Pangilinan J."/>
            <person name="Park H.-J."/>
            <person name="Ramirez L."/>
            <person name="Alfaro M."/>
            <person name="Sun H."/>
            <person name="Tritt A."/>
            <person name="Yoshinaga Y."/>
            <person name="Zwiers L.-H."/>
            <person name="Turgeon B."/>
            <person name="Goodwin S."/>
            <person name="Spatafora J."/>
            <person name="Crous P."/>
            <person name="Grigoriev I."/>
        </authorList>
    </citation>
    <scope>NUCLEOTIDE SEQUENCE</scope>
    <source>
        <strain evidence="7">CBS 262.69</strain>
    </source>
</reference>
<dbReference type="InterPro" id="IPR009057">
    <property type="entry name" value="Homeodomain-like_sf"/>
</dbReference>
<feature type="non-terminal residue" evidence="7">
    <location>
        <position position="105"/>
    </location>
</feature>
<dbReference type="SMART" id="SM00717">
    <property type="entry name" value="SANT"/>
    <property type="match status" value="2"/>
</dbReference>
<keyword evidence="2" id="KW-0677">Repeat</keyword>
<evidence type="ECO:0000256" key="2">
    <source>
        <dbReference type="ARBA" id="ARBA00022737"/>
    </source>
</evidence>
<dbReference type="InterPro" id="IPR050560">
    <property type="entry name" value="MYB_TF"/>
</dbReference>
<organism evidence="7 8">
    <name type="scientific">Trichodelitschia bisporula</name>
    <dbReference type="NCBI Taxonomy" id="703511"/>
    <lineage>
        <taxon>Eukaryota</taxon>
        <taxon>Fungi</taxon>
        <taxon>Dikarya</taxon>
        <taxon>Ascomycota</taxon>
        <taxon>Pezizomycotina</taxon>
        <taxon>Dothideomycetes</taxon>
        <taxon>Dothideomycetes incertae sedis</taxon>
        <taxon>Phaeotrichales</taxon>
        <taxon>Phaeotrichaceae</taxon>
        <taxon>Trichodelitschia</taxon>
    </lineage>
</organism>
<evidence type="ECO:0000256" key="3">
    <source>
        <dbReference type="ARBA" id="ARBA00023125"/>
    </source>
</evidence>
<dbReference type="GO" id="GO:0000278">
    <property type="term" value="P:mitotic cell cycle"/>
    <property type="evidence" value="ECO:0007669"/>
    <property type="project" value="TreeGrafter"/>
</dbReference>
<dbReference type="PROSITE" id="PS51294">
    <property type="entry name" value="HTH_MYB"/>
    <property type="match status" value="2"/>
</dbReference>
<dbReference type="Gene3D" id="1.10.10.60">
    <property type="entry name" value="Homeodomain-like"/>
    <property type="match status" value="2"/>
</dbReference>
<dbReference type="GO" id="GO:1902806">
    <property type="term" value="P:regulation of cell cycle G1/S phase transition"/>
    <property type="evidence" value="ECO:0007669"/>
    <property type="project" value="UniProtKB-ARBA"/>
</dbReference>
<keyword evidence="8" id="KW-1185">Reference proteome</keyword>